<name>A0A2N9LKE1_9BACT</name>
<evidence type="ECO:0000256" key="7">
    <source>
        <dbReference type="ARBA" id="ARBA00023136"/>
    </source>
</evidence>
<evidence type="ECO:0000313" key="11">
    <source>
        <dbReference type="Proteomes" id="UP000239735"/>
    </source>
</evidence>
<dbReference type="InterPro" id="IPR038731">
    <property type="entry name" value="RgtA/B/C-like"/>
</dbReference>
<evidence type="ECO:0000256" key="8">
    <source>
        <dbReference type="SAM" id="Phobius"/>
    </source>
</evidence>
<feature type="transmembrane region" description="Helical" evidence="8">
    <location>
        <begin position="394"/>
        <end position="415"/>
    </location>
</feature>
<evidence type="ECO:0000256" key="1">
    <source>
        <dbReference type="ARBA" id="ARBA00004651"/>
    </source>
</evidence>
<keyword evidence="3" id="KW-0328">Glycosyltransferase</keyword>
<comment type="subcellular location">
    <subcellularLocation>
        <location evidence="1">Cell membrane</location>
        <topology evidence="1">Multi-pass membrane protein</topology>
    </subcellularLocation>
</comment>
<keyword evidence="6 8" id="KW-1133">Transmembrane helix</keyword>
<reference evidence="11" key="1">
    <citation type="submission" date="2018-02" db="EMBL/GenBank/DDBJ databases">
        <authorList>
            <person name="Hausmann B."/>
        </authorList>
    </citation>
    <scope>NUCLEOTIDE SEQUENCE [LARGE SCALE GENOMIC DNA]</scope>
    <source>
        <strain evidence="11">Peat soil MAG SbA5</strain>
    </source>
</reference>
<dbReference type="GO" id="GO:0016763">
    <property type="term" value="F:pentosyltransferase activity"/>
    <property type="evidence" value="ECO:0007669"/>
    <property type="project" value="TreeGrafter"/>
</dbReference>
<keyword evidence="2" id="KW-1003">Cell membrane</keyword>
<dbReference type="PANTHER" id="PTHR33908">
    <property type="entry name" value="MANNOSYLTRANSFERASE YKCB-RELATED"/>
    <property type="match status" value="1"/>
</dbReference>
<keyword evidence="7 8" id="KW-0472">Membrane</keyword>
<dbReference type="Proteomes" id="UP000239735">
    <property type="component" value="Unassembled WGS sequence"/>
</dbReference>
<dbReference type="GO" id="GO:0005886">
    <property type="term" value="C:plasma membrane"/>
    <property type="evidence" value="ECO:0007669"/>
    <property type="project" value="UniProtKB-SubCell"/>
</dbReference>
<dbReference type="Pfam" id="PF13231">
    <property type="entry name" value="PMT_2"/>
    <property type="match status" value="1"/>
</dbReference>
<feature type="transmembrane region" description="Helical" evidence="8">
    <location>
        <begin position="421"/>
        <end position="439"/>
    </location>
</feature>
<feature type="transmembrane region" description="Helical" evidence="8">
    <location>
        <begin position="92"/>
        <end position="114"/>
    </location>
</feature>
<dbReference type="EMBL" id="OKRB01000098">
    <property type="protein sequence ID" value="SPE23614.1"/>
    <property type="molecule type" value="Genomic_DNA"/>
</dbReference>
<evidence type="ECO:0000256" key="4">
    <source>
        <dbReference type="ARBA" id="ARBA00022679"/>
    </source>
</evidence>
<protein>
    <submittedName>
        <fullName evidence="10">Putative Glycosyl transferase family 39</fullName>
    </submittedName>
</protein>
<dbReference type="PANTHER" id="PTHR33908:SF11">
    <property type="entry name" value="MEMBRANE PROTEIN"/>
    <property type="match status" value="1"/>
</dbReference>
<evidence type="ECO:0000259" key="9">
    <source>
        <dbReference type="Pfam" id="PF13231"/>
    </source>
</evidence>
<gene>
    <name evidence="10" type="ORF">SBA5_400025</name>
</gene>
<evidence type="ECO:0000256" key="5">
    <source>
        <dbReference type="ARBA" id="ARBA00022692"/>
    </source>
</evidence>
<dbReference type="GO" id="GO:0009103">
    <property type="term" value="P:lipopolysaccharide biosynthetic process"/>
    <property type="evidence" value="ECO:0007669"/>
    <property type="project" value="UniProtKB-ARBA"/>
</dbReference>
<evidence type="ECO:0000256" key="6">
    <source>
        <dbReference type="ARBA" id="ARBA00022989"/>
    </source>
</evidence>
<feature type="transmembrane region" description="Helical" evidence="8">
    <location>
        <begin position="178"/>
        <end position="207"/>
    </location>
</feature>
<dbReference type="OrthoDB" id="109915at2"/>
<evidence type="ECO:0000256" key="3">
    <source>
        <dbReference type="ARBA" id="ARBA00022676"/>
    </source>
</evidence>
<feature type="transmembrane region" description="Helical" evidence="8">
    <location>
        <begin position="14"/>
        <end position="31"/>
    </location>
</feature>
<feature type="domain" description="Glycosyltransferase RgtA/B/C/D-like" evidence="9">
    <location>
        <begin position="69"/>
        <end position="214"/>
    </location>
</feature>
<keyword evidence="4 10" id="KW-0808">Transferase</keyword>
<dbReference type="InterPro" id="IPR050297">
    <property type="entry name" value="LipidA_mod_glycosyltrf_83"/>
</dbReference>
<proteinExistence type="predicted"/>
<organism evidence="10 11">
    <name type="scientific">Candidatus Sulfuritelmatomonas gaucii</name>
    <dbReference type="NCBI Taxonomy" id="2043161"/>
    <lineage>
        <taxon>Bacteria</taxon>
        <taxon>Pseudomonadati</taxon>
        <taxon>Acidobacteriota</taxon>
        <taxon>Terriglobia</taxon>
        <taxon>Terriglobales</taxon>
        <taxon>Acidobacteriaceae</taxon>
        <taxon>Candidatus Sulfuritelmatomonas</taxon>
    </lineage>
</organism>
<feature type="transmembrane region" description="Helical" evidence="8">
    <location>
        <begin position="126"/>
        <end position="143"/>
    </location>
</feature>
<accession>A0A2N9LKE1</accession>
<sequence length="497" mass="55105">MPSFVRSFRWPRRWLLWIAAGLALRIIFIVFPRPVDDDTLDYLQLGHNLLHHGIYGLSSGGDIAPSLFRPPAYPIFLATFEQLFARSWPSSWFNAVFVVQAGADVAGGVLVAVLARRHLSARAGEIALALAMLCPFAAAYSGIALAECLSVFAVSLGVYAAGRALGAEWNGGRDRWALILSGLAAAFATLLRPDGVLLVFALAFGIFFYTQRRSAVVYRRRTPLRSAVGATSTFLLAALLPLVPWTLRNWEQFHVFQPLAPRYINDPGEQALTGVPRWLRTWSVEFVTTANVVWKIPGAPIDLADLPPRVFDSPQQRAQTLALIADYNRNLSLTPAIDSRFAALAAERIRAHPFSYYIGLPILRVADMLLRPRTEAFYLDVFWWRWSEHPGETICAILLGLIDLFYVAAAAWAFVRGRVPWGWMLGTFLVLRFILLGTLQNPEPRYTLECFPILIIAAAAALSGSQFRAPQAQPACRKSSSESVVRQSTTDCLSDAM</sequence>
<evidence type="ECO:0000256" key="2">
    <source>
        <dbReference type="ARBA" id="ARBA00022475"/>
    </source>
</evidence>
<keyword evidence="5 8" id="KW-0812">Transmembrane</keyword>
<evidence type="ECO:0000313" key="10">
    <source>
        <dbReference type="EMBL" id="SPE23614.1"/>
    </source>
</evidence>
<dbReference type="AlphaFoldDB" id="A0A2N9LKE1"/>